<sequence length="128" mass="13345">MDPISEGLLMAMAGGAAGSAGQQIWHALRGLVGRREPAAAGAPPQSSVEGELTLLEQRPDDIERARSLAVALRGRAEQDPAFATALARLLVEGERAHRTPGAASFEISGGTQHSVVQAQNVHGDITFN</sequence>
<protein>
    <submittedName>
        <fullName evidence="1">Uncharacterized protein</fullName>
    </submittedName>
</protein>
<evidence type="ECO:0000313" key="2">
    <source>
        <dbReference type="EMBL" id="NEB98222.1"/>
    </source>
</evidence>
<accession>A0A6G3T1W8</accession>
<reference evidence="1 3" key="1">
    <citation type="submission" date="2020-01" db="EMBL/GenBank/DDBJ databases">
        <title>Insect and environment-associated Actinomycetes.</title>
        <authorList>
            <person name="Currrie C."/>
            <person name="Chevrette M."/>
            <person name="Carlson C."/>
            <person name="Stubbendieck R."/>
            <person name="Wendt-Pienkowski E."/>
        </authorList>
    </citation>
    <scope>NUCLEOTIDE SEQUENCE</scope>
    <source>
        <strain evidence="1">SID505</strain>
        <strain evidence="2 3">SID7903</strain>
    </source>
</reference>
<proteinExistence type="predicted"/>
<comment type="caution">
    <text evidence="1">The sequence shown here is derived from an EMBL/GenBank/DDBJ whole genome shotgun (WGS) entry which is preliminary data.</text>
</comment>
<dbReference type="RefSeq" id="WP_087764288.1">
    <property type="nucleotide sequence ID" value="NZ_JAAGNH010001334.1"/>
</dbReference>
<dbReference type="Proteomes" id="UP000470951">
    <property type="component" value="Unassembled WGS sequence"/>
</dbReference>
<evidence type="ECO:0000313" key="1">
    <source>
        <dbReference type="EMBL" id="NEB89257.1"/>
    </source>
</evidence>
<dbReference type="EMBL" id="JAAGMS010000099">
    <property type="protein sequence ID" value="NEB98222.1"/>
    <property type="molecule type" value="Genomic_DNA"/>
</dbReference>
<dbReference type="AlphaFoldDB" id="A0A6G3T1W8"/>
<gene>
    <name evidence="1" type="ORF">G3I43_34645</name>
    <name evidence="2" type="ORF">G3I58_09535</name>
</gene>
<dbReference type="EMBL" id="JAAGMK010000976">
    <property type="protein sequence ID" value="NEB89257.1"/>
    <property type="molecule type" value="Genomic_DNA"/>
</dbReference>
<organism evidence="1">
    <name type="scientific">Streptomyces anulatus</name>
    <name type="common">Streptomyces chrysomallus</name>
    <dbReference type="NCBI Taxonomy" id="1892"/>
    <lineage>
        <taxon>Bacteria</taxon>
        <taxon>Bacillati</taxon>
        <taxon>Actinomycetota</taxon>
        <taxon>Actinomycetes</taxon>
        <taxon>Kitasatosporales</taxon>
        <taxon>Streptomycetaceae</taxon>
        <taxon>Streptomyces</taxon>
    </lineage>
</organism>
<name>A0A6G3T1W8_STRAQ</name>
<evidence type="ECO:0000313" key="3">
    <source>
        <dbReference type="Proteomes" id="UP000470951"/>
    </source>
</evidence>